<evidence type="ECO:0000256" key="6">
    <source>
        <dbReference type="ARBA" id="ARBA00022777"/>
    </source>
</evidence>
<dbReference type="GO" id="GO:0007010">
    <property type="term" value="P:cytoskeleton organization"/>
    <property type="evidence" value="ECO:0007669"/>
    <property type="project" value="UniProtKB-ARBA"/>
</dbReference>
<proteinExistence type="predicted"/>
<dbReference type="InterPro" id="IPR011009">
    <property type="entry name" value="Kinase-like_dom_sf"/>
</dbReference>
<dbReference type="EMBL" id="HBGH01004662">
    <property type="protein sequence ID" value="CAD9230505.1"/>
    <property type="molecule type" value="Transcribed_RNA"/>
</dbReference>
<name>A0A7S1XD42_9RHOD</name>
<feature type="compositionally biased region" description="Low complexity" evidence="11">
    <location>
        <begin position="12"/>
        <end position="21"/>
    </location>
</feature>
<evidence type="ECO:0000256" key="10">
    <source>
        <dbReference type="SAM" id="Coils"/>
    </source>
</evidence>
<feature type="domain" description="Protein kinase" evidence="12">
    <location>
        <begin position="101"/>
        <end position="398"/>
    </location>
</feature>
<dbReference type="PROSITE" id="PS51285">
    <property type="entry name" value="AGC_KINASE_CTER"/>
    <property type="match status" value="1"/>
</dbReference>
<reference evidence="14" key="1">
    <citation type="submission" date="2021-01" db="EMBL/GenBank/DDBJ databases">
        <authorList>
            <person name="Corre E."/>
            <person name="Pelletier E."/>
            <person name="Niang G."/>
            <person name="Scheremetjew M."/>
            <person name="Finn R."/>
            <person name="Kale V."/>
            <person name="Holt S."/>
            <person name="Cochrane G."/>
            <person name="Meng A."/>
            <person name="Brown T."/>
            <person name="Cohen L."/>
        </authorList>
    </citation>
    <scope>NUCLEOTIDE SEQUENCE</scope>
    <source>
        <strain evidence="14">SAG 36.94</strain>
    </source>
</reference>
<evidence type="ECO:0000313" key="14">
    <source>
        <dbReference type="EMBL" id="CAD9230505.1"/>
    </source>
</evidence>
<dbReference type="Gene3D" id="1.10.510.10">
    <property type="entry name" value="Transferase(Phosphotransferase) domain 1"/>
    <property type="match status" value="1"/>
</dbReference>
<evidence type="ECO:0000256" key="2">
    <source>
        <dbReference type="ARBA" id="ARBA00022527"/>
    </source>
</evidence>
<accession>A0A7S1XD42</accession>
<evidence type="ECO:0000256" key="3">
    <source>
        <dbReference type="ARBA" id="ARBA00022553"/>
    </source>
</evidence>
<dbReference type="GO" id="GO:0004674">
    <property type="term" value="F:protein serine/threonine kinase activity"/>
    <property type="evidence" value="ECO:0007669"/>
    <property type="project" value="UniProtKB-KW"/>
</dbReference>
<keyword evidence="3" id="KW-0597">Phosphoprotein</keyword>
<dbReference type="AlphaFoldDB" id="A0A7S1XD42"/>
<dbReference type="InterPro" id="IPR000719">
    <property type="entry name" value="Prot_kinase_dom"/>
</dbReference>
<dbReference type="GO" id="GO:0005524">
    <property type="term" value="F:ATP binding"/>
    <property type="evidence" value="ECO:0007669"/>
    <property type="project" value="UniProtKB-KW"/>
</dbReference>
<keyword evidence="7" id="KW-0067">ATP-binding</keyword>
<sequence length="514" mass="59018">MGGGMSREESGRVSSGSSGMVPLGLGTDEREEIGRRKAELAKRLIEELIKRMGDRRRRVIRLEDRVQEIEDEVERSRIRREHSREESRYARQRNRISVKDFEPMAELGRGSAGVVTLVRWRARGILCAMKQINKSDLRESKMTHRAWVERNVLGELENPFLAKMYCSFQDESHLYFIMEFLAGGDLLSLLIREGTVPEEKARFLLAEIVMAVNAVHTAGYIHRDIKPDNILFDEEGHVKLTDFGLAKDLAMRKTEPANIRRSLSLHRGEALEFLAKMTTQQRREAWRAAGRDCNFSSVGTPNYVAPEVLLDETYGEECDWWSVGALMYEMLYGFPPFHSDSIEVTTRRIVNWERTLRFPEDVPVSREGRDLMQRLLCSRFERIGTEDGLQDFRKHPFFHGIPWDSLPELEAVYPPEFSNGLDLRYFADARECNPKDLLEVLSVLGDELKENDEIAMTTEMSTGDSQSASQSDIKVLDSIEDLQFAGFTYRRYGPVSSRKSLKNDLFSPLVLLMS</sequence>
<keyword evidence="10" id="KW-0175">Coiled coil</keyword>
<evidence type="ECO:0000256" key="4">
    <source>
        <dbReference type="ARBA" id="ARBA00022679"/>
    </source>
</evidence>
<keyword evidence="5" id="KW-0547">Nucleotide-binding</keyword>
<dbReference type="Pfam" id="PF00069">
    <property type="entry name" value="Pkinase"/>
    <property type="match status" value="1"/>
</dbReference>
<keyword evidence="2" id="KW-0723">Serine/threonine-protein kinase</keyword>
<dbReference type="InterPro" id="IPR050839">
    <property type="entry name" value="Rho-assoc_Ser/Thr_Kinase"/>
</dbReference>
<evidence type="ECO:0000256" key="11">
    <source>
        <dbReference type="SAM" id="MobiDB-lite"/>
    </source>
</evidence>
<evidence type="ECO:0000259" key="13">
    <source>
        <dbReference type="PROSITE" id="PS51285"/>
    </source>
</evidence>
<feature type="compositionally biased region" description="Basic and acidic residues" evidence="11">
    <location>
        <begin position="1"/>
        <end position="11"/>
    </location>
</feature>
<protein>
    <recommendedName>
        <fullName evidence="1">non-specific serine/threonine protein kinase</fullName>
        <ecNumber evidence="1">2.7.11.1</ecNumber>
    </recommendedName>
</protein>
<dbReference type="PANTHER" id="PTHR22988:SF76">
    <property type="entry name" value="CHROMOSOME UNDETERMINED SCAFFOLD_135, WHOLE GENOME SHOTGUN SEQUENCE"/>
    <property type="match status" value="1"/>
</dbReference>
<feature type="region of interest" description="Disordered" evidence="11">
    <location>
        <begin position="1"/>
        <end position="32"/>
    </location>
</feature>
<dbReference type="InterPro" id="IPR000961">
    <property type="entry name" value="AGC-kinase_C"/>
</dbReference>
<dbReference type="SUPFAM" id="SSF56112">
    <property type="entry name" value="Protein kinase-like (PK-like)"/>
    <property type="match status" value="1"/>
</dbReference>
<dbReference type="PROSITE" id="PS50011">
    <property type="entry name" value="PROTEIN_KINASE_DOM"/>
    <property type="match status" value="1"/>
</dbReference>
<dbReference type="Gene3D" id="3.30.200.20">
    <property type="entry name" value="Phosphorylase Kinase, domain 1"/>
    <property type="match status" value="1"/>
</dbReference>
<evidence type="ECO:0000259" key="12">
    <source>
        <dbReference type="PROSITE" id="PS50011"/>
    </source>
</evidence>
<evidence type="ECO:0000256" key="1">
    <source>
        <dbReference type="ARBA" id="ARBA00012513"/>
    </source>
</evidence>
<gene>
    <name evidence="14" type="ORF">CCAE0312_LOCUS2557</name>
</gene>
<dbReference type="FunFam" id="1.10.510.10:FF:000024">
    <property type="entry name" value="Probable serine/threonine-protein kinase cot-1"/>
    <property type="match status" value="1"/>
</dbReference>
<organism evidence="14">
    <name type="scientific">Compsopogon caeruleus</name>
    <dbReference type="NCBI Taxonomy" id="31354"/>
    <lineage>
        <taxon>Eukaryota</taxon>
        <taxon>Rhodophyta</taxon>
        <taxon>Compsopogonophyceae</taxon>
        <taxon>Compsopogonales</taxon>
        <taxon>Compsopogonaceae</taxon>
        <taxon>Compsopogon</taxon>
    </lineage>
</organism>
<dbReference type="SMART" id="SM00220">
    <property type="entry name" value="S_TKc"/>
    <property type="match status" value="1"/>
</dbReference>
<evidence type="ECO:0000256" key="7">
    <source>
        <dbReference type="ARBA" id="ARBA00022840"/>
    </source>
</evidence>
<feature type="coiled-coil region" evidence="10">
    <location>
        <begin position="52"/>
        <end position="86"/>
    </location>
</feature>
<dbReference type="PANTHER" id="PTHR22988">
    <property type="entry name" value="MYOTONIC DYSTROPHY S/T KINASE-RELATED"/>
    <property type="match status" value="1"/>
</dbReference>
<dbReference type="InterPro" id="IPR008271">
    <property type="entry name" value="Ser/Thr_kinase_AS"/>
</dbReference>
<comment type="catalytic activity">
    <reaction evidence="9">
        <text>L-seryl-[protein] + ATP = O-phospho-L-seryl-[protein] + ADP + H(+)</text>
        <dbReference type="Rhea" id="RHEA:17989"/>
        <dbReference type="Rhea" id="RHEA-COMP:9863"/>
        <dbReference type="Rhea" id="RHEA-COMP:11604"/>
        <dbReference type="ChEBI" id="CHEBI:15378"/>
        <dbReference type="ChEBI" id="CHEBI:29999"/>
        <dbReference type="ChEBI" id="CHEBI:30616"/>
        <dbReference type="ChEBI" id="CHEBI:83421"/>
        <dbReference type="ChEBI" id="CHEBI:456216"/>
        <dbReference type="EC" id="2.7.11.1"/>
    </reaction>
</comment>
<comment type="catalytic activity">
    <reaction evidence="8">
        <text>L-threonyl-[protein] + ATP = O-phospho-L-threonyl-[protein] + ADP + H(+)</text>
        <dbReference type="Rhea" id="RHEA:46608"/>
        <dbReference type="Rhea" id="RHEA-COMP:11060"/>
        <dbReference type="Rhea" id="RHEA-COMP:11605"/>
        <dbReference type="ChEBI" id="CHEBI:15378"/>
        <dbReference type="ChEBI" id="CHEBI:30013"/>
        <dbReference type="ChEBI" id="CHEBI:30616"/>
        <dbReference type="ChEBI" id="CHEBI:61977"/>
        <dbReference type="ChEBI" id="CHEBI:456216"/>
        <dbReference type="EC" id="2.7.11.1"/>
    </reaction>
</comment>
<dbReference type="PROSITE" id="PS00108">
    <property type="entry name" value="PROTEIN_KINASE_ST"/>
    <property type="match status" value="1"/>
</dbReference>
<evidence type="ECO:0000256" key="8">
    <source>
        <dbReference type="ARBA" id="ARBA00047899"/>
    </source>
</evidence>
<dbReference type="EC" id="2.7.11.1" evidence="1"/>
<evidence type="ECO:0000256" key="5">
    <source>
        <dbReference type="ARBA" id="ARBA00022741"/>
    </source>
</evidence>
<evidence type="ECO:0000256" key="9">
    <source>
        <dbReference type="ARBA" id="ARBA00048679"/>
    </source>
</evidence>
<keyword evidence="4" id="KW-0808">Transferase</keyword>
<feature type="domain" description="AGC-kinase C-terminal" evidence="13">
    <location>
        <begin position="399"/>
        <end position="499"/>
    </location>
</feature>
<keyword evidence="6" id="KW-0418">Kinase</keyword>